<proteinExistence type="inferred from homology"/>
<dbReference type="Proteomes" id="UP000489600">
    <property type="component" value="Unassembled WGS sequence"/>
</dbReference>
<evidence type="ECO:0000256" key="2">
    <source>
        <dbReference type="ARBA" id="ARBA00022801"/>
    </source>
</evidence>
<dbReference type="SMART" id="SM00710">
    <property type="entry name" value="PbH1"/>
    <property type="match status" value="5"/>
</dbReference>
<dbReference type="PANTHER" id="PTHR31736">
    <property type="match status" value="1"/>
</dbReference>
<organism evidence="9 10">
    <name type="scientific">Arabis nemorensis</name>
    <dbReference type="NCBI Taxonomy" id="586526"/>
    <lineage>
        <taxon>Eukaryota</taxon>
        <taxon>Viridiplantae</taxon>
        <taxon>Streptophyta</taxon>
        <taxon>Embryophyta</taxon>
        <taxon>Tracheophyta</taxon>
        <taxon>Spermatophyta</taxon>
        <taxon>Magnoliopsida</taxon>
        <taxon>eudicotyledons</taxon>
        <taxon>Gunneridae</taxon>
        <taxon>Pentapetalae</taxon>
        <taxon>rosids</taxon>
        <taxon>malvids</taxon>
        <taxon>Brassicales</taxon>
        <taxon>Brassicaceae</taxon>
        <taxon>Arabideae</taxon>
        <taxon>Arabis</taxon>
    </lineage>
</organism>
<feature type="active site" evidence="6">
    <location>
        <position position="238"/>
    </location>
</feature>
<dbReference type="InterPro" id="IPR011050">
    <property type="entry name" value="Pectin_lyase_fold/virulence"/>
</dbReference>
<evidence type="ECO:0000313" key="10">
    <source>
        <dbReference type="Proteomes" id="UP000489600"/>
    </source>
</evidence>
<dbReference type="InterPro" id="IPR000743">
    <property type="entry name" value="Glyco_hydro_28"/>
</dbReference>
<dbReference type="Pfam" id="PF00295">
    <property type="entry name" value="Glyco_hydro_28"/>
    <property type="match status" value="1"/>
</dbReference>
<dbReference type="EMBL" id="CABITT030000007">
    <property type="protein sequence ID" value="VVB11879.1"/>
    <property type="molecule type" value="Genomic_DNA"/>
</dbReference>
<comment type="similarity">
    <text evidence="1 7">Belongs to the glycosyl hydrolase 28 family.</text>
</comment>
<dbReference type="OrthoDB" id="187139at2759"/>
<keyword evidence="4" id="KW-0325">Glycoprotein</keyword>
<keyword evidence="8" id="KW-0732">Signal</keyword>
<evidence type="ECO:0008006" key="11">
    <source>
        <dbReference type="Google" id="ProtNLM"/>
    </source>
</evidence>
<dbReference type="SUPFAM" id="SSF51126">
    <property type="entry name" value="Pectin lyase-like"/>
    <property type="match status" value="1"/>
</dbReference>
<gene>
    <name evidence="9" type="ORF">ANE_LOCUS22323</name>
</gene>
<dbReference type="PROSITE" id="PS00502">
    <property type="entry name" value="POLYGALACTURONASE"/>
    <property type="match status" value="1"/>
</dbReference>
<sequence>MGFEILVSVLLIASYHLQCGDSRMTLSIKDFLPDSNDTNVDHTRALQDAWRALCRSKISKSLVIRANEIYTTRPQLFQGPCASRRPHIQIDGTIEAPKTVAGWGKVESWLHFDSITGLVLDGSGVLNAHGENWWPSVELHSRPHSVMFNGCKFLTYKGITQRNSPSNHISITSSTAVTLSNIHLIAPANSPNTDGIDISSSNHIHILGSSIETGDDCIALNSGSHDINITSVTCGPGHGISIGSLGKGGAIDTVQNVNVRHCTFKGTQNGARIKTWGGGRGFARNILFEDITLINAQLPINIDQQYTGRCCGMFNAVKVSDVTFRQFRGTVADGVAIHIDCDRVGCDNILLEHINIASSSPRIPLTAFCRFARVISRFVSIPVKCSSRNDLECPSPCPQAHAPYAKPPAPLAQPPSFFPFPYIF</sequence>
<dbReference type="PANTHER" id="PTHR31736:SF19">
    <property type="entry name" value="PECTIN LYASE SUPERFAMILY PROTEIN-RELATED"/>
    <property type="match status" value="1"/>
</dbReference>
<evidence type="ECO:0000256" key="7">
    <source>
        <dbReference type="RuleBase" id="RU361169"/>
    </source>
</evidence>
<dbReference type="AlphaFoldDB" id="A0A565CE39"/>
<dbReference type="GO" id="GO:0046576">
    <property type="term" value="F:rhamnogalacturonan alpha-L-rhamnopyranosyl-(1-&gt;4)-alpha-D-galactopyranosyluronide lyase activity"/>
    <property type="evidence" value="ECO:0007669"/>
    <property type="project" value="UniProtKB-ARBA"/>
</dbReference>
<dbReference type="Gene3D" id="2.160.20.10">
    <property type="entry name" value="Single-stranded right-handed beta-helix, Pectin lyase-like"/>
    <property type="match status" value="1"/>
</dbReference>
<keyword evidence="3" id="KW-1015">Disulfide bond</keyword>
<dbReference type="InterPro" id="IPR012334">
    <property type="entry name" value="Pectin_lyas_fold"/>
</dbReference>
<dbReference type="GO" id="GO:0005975">
    <property type="term" value="P:carbohydrate metabolic process"/>
    <property type="evidence" value="ECO:0007669"/>
    <property type="project" value="InterPro"/>
</dbReference>
<protein>
    <recommendedName>
        <fullName evidence="11">Polygalacturonase At3g15720</fullName>
    </recommendedName>
</protein>
<keyword evidence="10" id="KW-1185">Reference proteome</keyword>
<keyword evidence="5 7" id="KW-0326">Glycosidase</keyword>
<feature type="signal peptide" evidence="8">
    <location>
        <begin position="1"/>
        <end position="22"/>
    </location>
</feature>
<comment type="caution">
    <text evidence="9">The sequence shown here is derived from an EMBL/GenBank/DDBJ whole genome shotgun (WGS) entry which is preliminary data.</text>
</comment>
<dbReference type="InterPro" id="IPR006626">
    <property type="entry name" value="PbH1"/>
</dbReference>
<evidence type="ECO:0000256" key="5">
    <source>
        <dbReference type="ARBA" id="ARBA00023295"/>
    </source>
</evidence>
<evidence type="ECO:0000256" key="6">
    <source>
        <dbReference type="PROSITE-ProRule" id="PRU10052"/>
    </source>
</evidence>
<dbReference type="GO" id="GO:0004650">
    <property type="term" value="F:polygalacturonase activity"/>
    <property type="evidence" value="ECO:0007669"/>
    <property type="project" value="InterPro"/>
</dbReference>
<reference evidence="9" key="1">
    <citation type="submission" date="2019-07" db="EMBL/GenBank/DDBJ databases">
        <authorList>
            <person name="Dittberner H."/>
        </authorList>
    </citation>
    <scope>NUCLEOTIDE SEQUENCE [LARGE SCALE GENOMIC DNA]</scope>
</reference>
<feature type="chain" id="PRO_5022030249" description="Polygalacturonase At3g15720" evidence="8">
    <location>
        <begin position="23"/>
        <end position="424"/>
    </location>
</feature>
<evidence type="ECO:0000256" key="3">
    <source>
        <dbReference type="ARBA" id="ARBA00023157"/>
    </source>
</evidence>
<evidence type="ECO:0000256" key="4">
    <source>
        <dbReference type="ARBA" id="ARBA00023180"/>
    </source>
</evidence>
<name>A0A565CE39_9BRAS</name>
<evidence type="ECO:0000313" key="9">
    <source>
        <dbReference type="EMBL" id="VVB11879.1"/>
    </source>
</evidence>
<keyword evidence="2 7" id="KW-0378">Hydrolase</keyword>
<evidence type="ECO:0000256" key="1">
    <source>
        <dbReference type="ARBA" id="ARBA00008834"/>
    </source>
</evidence>
<evidence type="ECO:0000256" key="8">
    <source>
        <dbReference type="SAM" id="SignalP"/>
    </source>
</evidence>
<accession>A0A565CE39</accession>